<evidence type="ECO:0000256" key="1">
    <source>
        <dbReference type="ARBA" id="ARBA00004496"/>
    </source>
</evidence>
<dbReference type="PROSITE" id="PS51163">
    <property type="entry name" value="YRDC"/>
    <property type="match status" value="1"/>
</dbReference>
<dbReference type="InterPro" id="IPR050156">
    <property type="entry name" value="TC-AMP_synthase_SUA5"/>
</dbReference>
<dbReference type="GO" id="GO:0003725">
    <property type="term" value="F:double-stranded RNA binding"/>
    <property type="evidence" value="ECO:0007669"/>
    <property type="project" value="InterPro"/>
</dbReference>
<dbReference type="GO" id="GO:0008033">
    <property type="term" value="P:tRNA processing"/>
    <property type="evidence" value="ECO:0007669"/>
    <property type="project" value="UniProtKB-KW"/>
</dbReference>
<name>A0A832XHZ1_9ARCH</name>
<evidence type="ECO:0000256" key="4">
    <source>
        <dbReference type="ARBA" id="ARBA00022490"/>
    </source>
</evidence>
<dbReference type="EC" id="2.7.7.87" evidence="3"/>
<dbReference type="PANTHER" id="PTHR17490:SF16">
    <property type="entry name" value="THREONYLCARBAMOYL-AMP SYNTHASE"/>
    <property type="match status" value="1"/>
</dbReference>
<dbReference type="PANTHER" id="PTHR17490">
    <property type="entry name" value="SUA5"/>
    <property type="match status" value="1"/>
</dbReference>
<evidence type="ECO:0000256" key="2">
    <source>
        <dbReference type="ARBA" id="ARBA00007663"/>
    </source>
</evidence>
<evidence type="ECO:0000256" key="7">
    <source>
        <dbReference type="ARBA" id="ARBA00022695"/>
    </source>
</evidence>
<dbReference type="GO" id="GO:0000049">
    <property type="term" value="F:tRNA binding"/>
    <property type="evidence" value="ECO:0007669"/>
    <property type="project" value="TreeGrafter"/>
</dbReference>
<evidence type="ECO:0000256" key="8">
    <source>
        <dbReference type="ARBA" id="ARBA00022741"/>
    </source>
</evidence>
<dbReference type="GO" id="GO:0005737">
    <property type="term" value="C:cytoplasm"/>
    <property type="evidence" value="ECO:0007669"/>
    <property type="project" value="UniProtKB-SubCell"/>
</dbReference>
<keyword evidence="9" id="KW-0067">ATP-binding</keyword>
<comment type="caution">
    <text evidence="13">The sequence shown here is derived from an EMBL/GenBank/DDBJ whole genome shotgun (WGS) entry which is preliminary data.</text>
</comment>
<dbReference type="EMBL" id="DVAB01000007">
    <property type="protein sequence ID" value="HIK00051.1"/>
    <property type="molecule type" value="Genomic_DNA"/>
</dbReference>
<dbReference type="GO" id="GO:0005524">
    <property type="term" value="F:ATP binding"/>
    <property type="evidence" value="ECO:0007669"/>
    <property type="project" value="UniProtKB-KW"/>
</dbReference>
<evidence type="ECO:0000256" key="6">
    <source>
        <dbReference type="ARBA" id="ARBA00022694"/>
    </source>
</evidence>
<keyword evidence="4" id="KW-0963">Cytoplasm</keyword>
<proteinExistence type="inferred from homology"/>
<dbReference type="SUPFAM" id="SSF55821">
    <property type="entry name" value="YrdC/RibB"/>
    <property type="match status" value="1"/>
</dbReference>
<reference evidence="13 14" key="1">
    <citation type="journal article" name="Nat. Commun.">
        <title>Undinarchaeota illuminate DPANN phylogeny and the impact of gene transfer on archaeal evolution.</title>
        <authorList>
            <person name="Dombrowski N."/>
            <person name="Williams T.A."/>
            <person name="Sun J."/>
            <person name="Woodcroft B.J."/>
            <person name="Lee J.H."/>
            <person name="Minh B.Q."/>
            <person name="Rinke C."/>
            <person name="Spang A."/>
        </authorList>
    </citation>
    <scope>NUCLEOTIDE SEQUENCE [LARGE SCALE GENOMIC DNA]</scope>
    <source>
        <strain evidence="13">MAG_bin1129</strain>
    </source>
</reference>
<dbReference type="AlphaFoldDB" id="A0A832XHZ1"/>
<keyword evidence="6" id="KW-0819">tRNA processing</keyword>
<dbReference type="Proteomes" id="UP000646946">
    <property type="component" value="Unassembled WGS sequence"/>
</dbReference>
<dbReference type="InterPro" id="IPR006070">
    <property type="entry name" value="Sua5-like_dom"/>
</dbReference>
<evidence type="ECO:0000256" key="5">
    <source>
        <dbReference type="ARBA" id="ARBA00022679"/>
    </source>
</evidence>
<keyword evidence="8" id="KW-0547">Nucleotide-binding</keyword>
<comment type="subcellular location">
    <subcellularLocation>
        <location evidence="1">Cytoplasm</location>
    </subcellularLocation>
</comment>
<keyword evidence="7" id="KW-0548">Nucleotidyltransferase</keyword>
<keyword evidence="14" id="KW-1185">Reference proteome</keyword>
<evidence type="ECO:0000256" key="3">
    <source>
        <dbReference type="ARBA" id="ARBA00012584"/>
    </source>
</evidence>
<organism evidence="13 14">
    <name type="scientific">Candidatus Naiadarchaeum limnaeum</name>
    <dbReference type="NCBI Taxonomy" id="2756139"/>
    <lineage>
        <taxon>Archaea</taxon>
        <taxon>Candidatus Undinarchaeota</taxon>
        <taxon>Candidatus Undinarchaeia</taxon>
        <taxon>Candidatus Naiadarchaeales</taxon>
        <taxon>Candidatus Naiadarchaeaceae</taxon>
        <taxon>Candidatus Naiadarchaeum</taxon>
    </lineage>
</organism>
<evidence type="ECO:0000256" key="10">
    <source>
        <dbReference type="ARBA" id="ARBA00029774"/>
    </source>
</evidence>
<dbReference type="Pfam" id="PF01300">
    <property type="entry name" value="Sua5_yciO_yrdC"/>
    <property type="match status" value="1"/>
</dbReference>
<dbReference type="InterPro" id="IPR017945">
    <property type="entry name" value="DHBP_synth_RibB-like_a/b_dom"/>
</dbReference>
<sequence>MKPKRSKTKSKKQDIVAKAVQILKKSGVIVYPTETVYGLGADIKSKKAVEKIYALKGREQTKALSIACLKENIEKYAQVNDLARILIDNFLPGPITLVLKKKKTVPRWITNSAYVGIRVPNNEFVQELLRKFGHAITSTSANISGRKDPISAKEVPKSIKKKVDLVIGKGETKYKGPSTVVQVNGKIKVLRHGVIEVWEQGRIC</sequence>
<dbReference type="Gene3D" id="3.90.870.10">
    <property type="entry name" value="DHBP synthase"/>
    <property type="match status" value="1"/>
</dbReference>
<feature type="domain" description="YrdC-like" evidence="12">
    <location>
        <begin position="13"/>
        <end position="195"/>
    </location>
</feature>
<evidence type="ECO:0000256" key="9">
    <source>
        <dbReference type="ARBA" id="ARBA00022840"/>
    </source>
</evidence>
<comment type="catalytic activity">
    <reaction evidence="11">
        <text>L-threonine + hydrogencarbonate + ATP = L-threonylcarbamoyladenylate + diphosphate + H2O</text>
        <dbReference type="Rhea" id="RHEA:36407"/>
        <dbReference type="ChEBI" id="CHEBI:15377"/>
        <dbReference type="ChEBI" id="CHEBI:17544"/>
        <dbReference type="ChEBI" id="CHEBI:30616"/>
        <dbReference type="ChEBI" id="CHEBI:33019"/>
        <dbReference type="ChEBI" id="CHEBI:57926"/>
        <dbReference type="ChEBI" id="CHEBI:73682"/>
        <dbReference type="EC" id="2.7.7.87"/>
    </reaction>
</comment>
<protein>
    <recommendedName>
        <fullName evidence="10">L-threonylcarbamoyladenylate synthase</fullName>
        <ecNumber evidence="3">2.7.7.87</ecNumber>
    </recommendedName>
    <alternativeName>
        <fullName evidence="10">L-threonylcarbamoyladenylate synthase</fullName>
    </alternativeName>
</protein>
<comment type="similarity">
    <text evidence="2">Belongs to the SUA5 family.</text>
</comment>
<gene>
    <name evidence="13" type="ORF">H1016_00745</name>
</gene>
<dbReference type="NCBIfam" id="TIGR00057">
    <property type="entry name" value="L-threonylcarbamoyladenylate synthase"/>
    <property type="match status" value="1"/>
</dbReference>
<evidence type="ECO:0000313" key="13">
    <source>
        <dbReference type="EMBL" id="HIK00051.1"/>
    </source>
</evidence>
<dbReference type="GO" id="GO:0006450">
    <property type="term" value="P:regulation of translational fidelity"/>
    <property type="evidence" value="ECO:0007669"/>
    <property type="project" value="TreeGrafter"/>
</dbReference>
<keyword evidence="5" id="KW-0808">Transferase</keyword>
<evidence type="ECO:0000313" key="14">
    <source>
        <dbReference type="Proteomes" id="UP000646946"/>
    </source>
</evidence>
<dbReference type="GO" id="GO:0061710">
    <property type="term" value="F:L-threonylcarbamoyladenylate synthase"/>
    <property type="evidence" value="ECO:0007669"/>
    <property type="project" value="UniProtKB-EC"/>
</dbReference>
<evidence type="ECO:0000256" key="11">
    <source>
        <dbReference type="ARBA" id="ARBA00048366"/>
    </source>
</evidence>
<evidence type="ECO:0000259" key="12">
    <source>
        <dbReference type="PROSITE" id="PS51163"/>
    </source>
</evidence>
<accession>A0A832XHZ1</accession>